<gene>
    <name evidence="2" type="ORF">LshimejAT787_0701170</name>
</gene>
<dbReference type="OrthoDB" id="1658288at2759"/>
<dbReference type="InterPro" id="IPR056681">
    <property type="entry name" value="DUF7779"/>
</dbReference>
<evidence type="ECO:0000259" key="1">
    <source>
        <dbReference type="Pfam" id="PF25000"/>
    </source>
</evidence>
<dbReference type="Gene3D" id="1.25.40.10">
    <property type="entry name" value="Tetratricopeptide repeat domain"/>
    <property type="match status" value="2"/>
</dbReference>
<protein>
    <recommendedName>
        <fullName evidence="1">DUF7779 domain-containing protein</fullName>
    </recommendedName>
</protein>
<dbReference type="Pfam" id="PF25000">
    <property type="entry name" value="DUF7779"/>
    <property type="match status" value="1"/>
</dbReference>
<dbReference type="PANTHER" id="PTHR46082:SF6">
    <property type="entry name" value="AAA+ ATPASE DOMAIN-CONTAINING PROTEIN-RELATED"/>
    <property type="match status" value="1"/>
</dbReference>
<dbReference type="InterPro" id="IPR011990">
    <property type="entry name" value="TPR-like_helical_dom_sf"/>
</dbReference>
<dbReference type="AlphaFoldDB" id="A0A9P3PNE0"/>
<evidence type="ECO:0000313" key="3">
    <source>
        <dbReference type="Proteomes" id="UP001063166"/>
    </source>
</evidence>
<dbReference type="Pfam" id="PF13424">
    <property type="entry name" value="TPR_12"/>
    <property type="match status" value="1"/>
</dbReference>
<reference evidence="2" key="1">
    <citation type="submission" date="2022-07" db="EMBL/GenBank/DDBJ databases">
        <title>The genome of Lyophyllum shimeji provides insight into the initial evolution of ectomycorrhizal fungal genome.</title>
        <authorList>
            <person name="Kobayashi Y."/>
            <person name="Shibata T."/>
            <person name="Hirakawa H."/>
            <person name="Shigenobu S."/>
            <person name="Nishiyama T."/>
            <person name="Yamada A."/>
            <person name="Hasebe M."/>
            <person name="Kawaguchi M."/>
        </authorList>
    </citation>
    <scope>NUCLEOTIDE SEQUENCE</scope>
    <source>
        <strain evidence="2">AT787</strain>
    </source>
</reference>
<keyword evidence="3" id="KW-1185">Reference proteome</keyword>
<comment type="caution">
    <text evidence="2">The sequence shown here is derived from an EMBL/GenBank/DDBJ whole genome shotgun (WGS) entry which is preliminary data.</text>
</comment>
<name>A0A9P3PNE0_LYOSH</name>
<dbReference type="Pfam" id="PF13374">
    <property type="entry name" value="TPR_10"/>
    <property type="match status" value="2"/>
</dbReference>
<accession>A0A9P3PNE0</accession>
<dbReference type="EMBL" id="BRPK01000007">
    <property type="protein sequence ID" value="GLB39607.1"/>
    <property type="molecule type" value="Genomic_DNA"/>
</dbReference>
<evidence type="ECO:0000313" key="2">
    <source>
        <dbReference type="EMBL" id="GLB39607.1"/>
    </source>
</evidence>
<dbReference type="PANTHER" id="PTHR46082">
    <property type="entry name" value="ATP/GTP-BINDING PROTEIN-RELATED"/>
    <property type="match status" value="1"/>
</dbReference>
<organism evidence="2 3">
    <name type="scientific">Lyophyllum shimeji</name>
    <name type="common">Hon-shimeji</name>
    <name type="synonym">Tricholoma shimeji</name>
    <dbReference type="NCBI Taxonomy" id="47721"/>
    <lineage>
        <taxon>Eukaryota</taxon>
        <taxon>Fungi</taxon>
        <taxon>Dikarya</taxon>
        <taxon>Basidiomycota</taxon>
        <taxon>Agaricomycotina</taxon>
        <taxon>Agaricomycetes</taxon>
        <taxon>Agaricomycetidae</taxon>
        <taxon>Agaricales</taxon>
        <taxon>Tricholomatineae</taxon>
        <taxon>Lyophyllaceae</taxon>
        <taxon>Lyophyllum</taxon>
    </lineage>
</organism>
<dbReference type="SUPFAM" id="SSF48452">
    <property type="entry name" value="TPR-like"/>
    <property type="match status" value="2"/>
</dbReference>
<dbReference type="Proteomes" id="UP001063166">
    <property type="component" value="Unassembled WGS sequence"/>
</dbReference>
<feature type="domain" description="DUF7779" evidence="1">
    <location>
        <begin position="107"/>
        <end position="197"/>
    </location>
</feature>
<proteinExistence type="predicted"/>
<dbReference type="InterPro" id="IPR053137">
    <property type="entry name" value="NLR-like"/>
</dbReference>
<sequence>MEADDAHTLLLTAARLNASSEELRYEARKIVAELSFLPLAVDQAGTAIARGLADLHGYLAMYANHRQRLMAYPSFKGATNYGRAAYGTWDMLFQAINSQRESVTGAESAIIVLETFAFLHPENIQEDIFRHAAEHSETTVQFPLALDKEKKWDPFFFNEGIEMLLSYSLIRRGGSRKSYAVHSLVHNWSRDRMEPAERVTKCASAKDILVLSIPMEDTGAEYAFRRGILPHVKAIRQYVAEVNAPPSHDDEEFNKFWRVYYDSGYGKDAEDMISRAVDLRTATYGLEDPRTLDSQDRLVVTYFLLEKWVDAERLAVAIVDGRTKIMGPDERSTLATMSNLALTYKSQRKSREAEELGREVLERKRRTLGPEHPDLVPTMNVLASTYADLEQWEEGERLALKVVEMTKAQFGADHPRMILRQLTLARVVIGQGRLDDAEKLTLRILAMSKELHGVHSPTTVMCMSYVGMVYFHQGDVANAVAILDQALAIGQSVLEPGHPDLVRIQENLDHLKQRIGDGTGAGEVDRTESSKDKFIYRRWNT</sequence>